<dbReference type="EMBL" id="FQZV01000018">
    <property type="protein sequence ID" value="SHJ24783.1"/>
    <property type="molecule type" value="Genomic_DNA"/>
</dbReference>
<gene>
    <name evidence="1" type="ORF">SAMN02745975_01610</name>
</gene>
<sequence length="121" mass="14576">MDWQVEYYKKENGNIPVLEYLLSLDAKLRAKAFSEIELLEKHGADLREPYVKPIKGAPYKGLFELRVKFASDISRIFYFTYRQKTFVLLHGFTKKTEKTPQRELERALRYKEDYERRCEDE</sequence>
<proteinExistence type="predicted"/>
<dbReference type="Pfam" id="PF05973">
    <property type="entry name" value="Gp49"/>
    <property type="match status" value="1"/>
</dbReference>
<dbReference type="InterPro" id="IPR009241">
    <property type="entry name" value="HigB-like"/>
</dbReference>
<evidence type="ECO:0000313" key="2">
    <source>
        <dbReference type="Proteomes" id="UP000184536"/>
    </source>
</evidence>
<dbReference type="AlphaFoldDB" id="A0A1M6HRJ4"/>
<dbReference type="Proteomes" id="UP000184536">
    <property type="component" value="Unassembled WGS sequence"/>
</dbReference>
<keyword evidence="2" id="KW-1185">Reference proteome</keyword>
<protein>
    <submittedName>
        <fullName evidence="1">Phage-related protein</fullName>
    </submittedName>
</protein>
<reference evidence="2" key="1">
    <citation type="submission" date="2016-11" db="EMBL/GenBank/DDBJ databases">
        <authorList>
            <person name="Varghese N."/>
            <person name="Submissions S."/>
        </authorList>
    </citation>
    <scope>NUCLEOTIDE SEQUENCE [LARGE SCALE GENOMIC DNA]</scope>
    <source>
        <strain evidence="2">DSM 17957</strain>
    </source>
</reference>
<organism evidence="1 2">
    <name type="scientific">Geosporobacter subterraneus DSM 17957</name>
    <dbReference type="NCBI Taxonomy" id="1121919"/>
    <lineage>
        <taxon>Bacteria</taxon>
        <taxon>Bacillati</taxon>
        <taxon>Bacillota</taxon>
        <taxon>Clostridia</taxon>
        <taxon>Peptostreptococcales</taxon>
        <taxon>Thermotaleaceae</taxon>
        <taxon>Geosporobacter</taxon>
    </lineage>
</organism>
<dbReference type="OrthoDB" id="573082at2"/>
<accession>A0A1M6HRJ4</accession>
<evidence type="ECO:0000313" key="1">
    <source>
        <dbReference type="EMBL" id="SHJ24783.1"/>
    </source>
</evidence>
<name>A0A1M6HRJ4_9FIRM</name>
<dbReference type="RefSeq" id="WP_110940785.1">
    <property type="nucleotide sequence ID" value="NZ_FQZV01000018.1"/>
</dbReference>
<dbReference type="STRING" id="1121919.SAMN02745975_01610"/>